<dbReference type="Pfam" id="PF00403">
    <property type="entry name" value="HMA"/>
    <property type="match status" value="1"/>
</dbReference>
<evidence type="ECO:0000259" key="2">
    <source>
        <dbReference type="PROSITE" id="PS50846"/>
    </source>
</evidence>
<evidence type="ECO:0000256" key="1">
    <source>
        <dbReference type="ARBA" id="ARBA00022723"/>
    </source>
</evidence>
<dbReference type="InterPro" id="IPR006121">
    <property type="entry name" value="HMA_dom"/>
</dbReference>
<dbReference type="InterPro" id="IPR000428">
    <property type="entry name" value="Cu-bd"/>
</dbReference>
<reference evidence="4" key="1">
    <citation type="submission" date="2016-10" db="EMBL/GenBank/DDBJ databases">
        <authorList>
            <person name="Varghese N."/>
            <person name="Submissions S."/>
        </authorList>
    </citation>
    <scope>NUCLEOTIDE SEQUENCE [LARGE SCALE GENOMIC DNA]</scope>
    <source>
        <strain evidence="4">DSM 45421</strain>
    </source>
</reference>
<keyword evidence="4" id="KW-1185">Reference proteome</keyword>
<dbReference type="EMBL" id="FMZF01000004">
    <property type="protein sequence ID" value="SDC92385.1"/>
    <property type="molecule type" value="Genomic_DNA"/>
</dbReference>
<dbReference type="Proteomes" id="UP000199416">
    <property type="component" value="Unassembled WGS sequence"/>
</dbReference>
<gene>
    <name evidence="3" type="ORF">SAMN05660690_2950</name>
</gene>
<dbReference type="AlphaFoldDB" id="A0A1G6QL49"/>
<dbReference type="CDD" id="cd00371">
    <property type="entry name" value="HMA"/>
    <property type="match status" value="1"/>
</dbReference>
<dbReference type="Gene3D" id="3.30.70.100">
    <property type="match status" value="1"/>
</dbReference>
<evidence type="ECO:0000313" key="3">
    <source>
        <dbReference type="EMBL" id="SDC92385.1"/>
    </source>
</evidence>
<proteinExistence type="predicted"/>
<feature type="domain" description="HMA" evidence="2">
    <location>
        <begin position="2"/>
        <end position="67"/>
    </location>
</feature>
<dbReference type="GO" id="GO:0006825">
    <property type="term" value="P:copper ion transport"/>
    <property type="evidence" value="ECO:0007669"/>
    <property type="project" value="InterPro"/>
</dbReference>
<dbReference type="InterPro" id="IPR036163">
    <property type="entry name" value="HMA_dom_sf"/>
</dbReference>
<dbReference type="SUPFAM" id="SSF55008">
    <property type="entry name" value="HMA, heavy metal-associated domain"/>
    <property type="match status" value="1"/>
</dbReference>
<dbReference type="PROSITE" id="PS01047">
    <property type="entry name" value="HMA_1"/>
    <property type="match status" value="1"/>
</dbReference>
<dbReference type="PROSITE" id="PS50846">
    <property type="entry name" value="HMA_2"/>
    <property type="match status" value="1"/>
</dbReference>
<name>A0A1G6QL49_9ACTN</name>
<dbReference type="GO" id="GO:0005507">
    <property type="term" value="F:copper ion binding"/>
    <property type="evidence" value="ECO:0007669"/>
    <property type="project" value="InterPro"/>
</dbReference>
<accession>A0A1G6QL49</accession>
<sequence length="69" mass="6852">MNTTDYVVRGMTCGHCAGSVTAEISTIPGVTGVQVDVAAGRVTVESDQPVPAAAVTAAVEEAGYEVVAA</sequence>
<dbReference type="STRING" id="1190417.SAMN05660690_2950"/>
<evidence type="ECO:0000313" key="4">
    <source>
        <dbReference type="Proteomes" id="UP000199416"/>
    </source>
</evidence>
<protein>
    <submittedName>
        <fullName evidence="3">Copper chaperone CopZ</fullName>
    </submittedName>
</protein>
<dbReference type="PRINTS" id="PR00944">
    <property type="entry name" value="CUEXPORT"/>
</dbReference>
<organism evidence="3 4">
    <name type="scientific">Geodermatophilus telluris</name>
    <dbReference type="NCBI Taxonomy" id="1190417"/>
    <lineage>
        <taxon>Bacteria</taxon>
        <taxon>Bacillati</taxon>
        <taxon>Actinomycetota</taxon>
        <taxon>Actinomycetes</taxon>
        <taxon>Geodermatophilales</taxon>
        <taxon>Geodermatophilaceae</taxon>
        <taxon>Geodermatophilus</taxon>
    </lineage>
</organism>
<keyword evidence="1" id="KW-0479">Metal-binding</keyword>
<dbReference type="InterPro" id="IPR017969">
    <property type="entry name" value="Heavy-metal-associated_CS"/>
</dbReference>
<dbReference type="RefSeq" id="WP_217637206.1">
    <property type="nucleotide sequence ID" value="NZ_FMZF01000004.1"/>
</dbReference>